<dbReference type="EMBL" id="CWGJ01000012">
    <property type="protein sequence ID" value="CRX38394.1"/>
    <property type="molecule type" value="Genomic_DNA"/>
</dbReference>
<dbReference type="PROSITE" id="PS50110">
    <property type="entry name" value="RESPONSE_REGULATORY"/>
    <property type="match status" value="2"/>
</dbReference>
<accession>A0A0H5DRQ3</accession>
<dbReference type="Pfam" id="PF00072">
    <property type="entry name" value="Response_reg"/>
    <property type="match status" value="2"/>
</dbReference>
<dbReference type="InterPro" id="IPR052016">
    <property type="entry name" value="Bact_Sigma-Reg"/>
</dbReference>
<dbReference type="GO" id="GO:0016791">
    <property type="term" value="F:phosphatase activity"/>
    <property type="evidence" value="ECO:0007669"/>
    <property type="project" value="TreeGrafter"/>
</dbReference>
<dbReference type="RefSeq" id="WP_098038255.1">
    <property type="nucleotide sequence ID" value="NZ_CWGJ01000012.1"/>
</dbReference>
<sequence>MKILVVDDEKATESLFTQRFKEEIKQGLFEFSFASSGEEALDKLSHQDSTNATLILSDINMPGISGLQLLKSLKNLYPEMPVMMVTAYGDEANHMKAMAYKADGFINKPIDFAALKDKIIKYGPDKESKGRHVPQSSVIPNKILVVDDEPALEALIRQKFRQQIKNNEMEFHFASNGVEALKFIEQDPDIGIILTDINMPEMDGLTFLSKLKEKKRLFRSIVISAYGDMENIRAAMNLGASDFITKPIDLKDLATTLEKITDQYNFLKEGAIAQNRIIEYKKELEIASYIQQTFIPHNFNPYPGNKSVEIFGKMFPAKEVSGDFFDFFPITAERLGFVIADVSGKGVPAALFMVMSKTLLRSTALTNPSPKSCVQQVSHYLCYNNESMMFVTSFYGVLNIKTGEVVYCDAGHHPPYILSADGNLQQIPKDGGIALGIIDDLEREHSLYVEKKIQLQKGDSIILFTDGVTEAINKKGEIYPKERLENLIRRHARQDFSLLVSNLKNDLTDFSEGQGQYDDITLLCIRWKGE</sequence>
<dbReference type="OrthoDB" id="9763484at2"/>
<protein>
    <submittedName>
        <fullName evidence="5">Two-component system, response regulator</fullName>
    </submittedName>
</protein>
<dbReference type="Proteomes" id="UP000220251">
    <property type="component" value="Unassembled WGS sequence"/>
</dbReference>
<organism evidence="5 6">
    <name type="scientific">Estrella lausannensis</name>
    <dbReference type="NCBI Taxonomy" id="483423"/>
    <lineage>
        <taxon>Bacteria</taxon>
        <taxon>Pseudomonadati</taxon>
        <taxon>Chlamydiota</taxon>
        <taxon>Chlamydiia</taxon>
        <taxon>Parachlamydiales</taxon>
        <taxon>Candidatus Criblamydiaceae</taxon>
        <taxon>Estrella</taxon>
    </lineage>
</organism>
<evidence type="ECO:0000259" key="4">
    <source>
        <dbReference type="PROSITE" id="PS51746"/>
    </source>
</evidence>
<dbReference type="SUPFAM" id="SSF52172">
    <property type="entry name" value="CheY-like"/>
    <property type="match status" value="2"/>
</dbReference>
<dbReference type="SMART" id="SM00448">
    <property type="entry name" value="REC"/>
    <property type="match status" value="2"/>
</dbReference>
<evidence type="ECO:0000259" key="3">
    <source>
        <dbReference type="PROSITE" id="PS50110"/>
    </source>
</evidence>
<feature type="modified residue" description="4-aspartylphosphate" evidence="2">
    <location>
        <position position="58"/>
    </location>
</feature>
<dbReference type="Pfam" id="PF07228">
    <property type="entry name" value="SpoIIE"/>
    <property type="match status" value="1"/>
</dbReference>
<dbReference type="InterPro" id="IPR011006">
    <property type="entry name" value="CheY-like_superfamily"/>
</dbReference>
<reference evidence="6" key="1">
    <citation type="submission" date="2015-06" db="EMBL/GenBank/DDBJ databases">
        <authorList>
            <person name="Bertelli C."/>
        </authorList>
    </citation>
    <scope>NUCLEOTIDE SEQUENCE [LARGE SCALE GENOMIC DNA]</scope>
    <source>
        <strain evidence="6">CRIB-30</strain>
    </source>
</reference>
<name>A0A0H5DRQ3_9BACT</name>
<keyword evidence="1" id="KW-0378">Hydrolase</keyword>
<dbReference type="Gene3D" id="3.40.50.2300">
    <property type="match status" value="2"/>
</dbReference>
<evidence type="ECO:0000313" key="6">
    <source>
        <dbReference type="Proteomes" id="UP000220251"/>
    </source>
</evidence>
<dbReference type="SUPFAM" id="SSF81606">
    <property type="entry name" value="PP2C-like"/>
    <property type="match status" value="1"/>
</dbReference>
<dbReference type="GO" id="GO:0000160">
    <property type="term" value="P:phosphorelay signal transduction system"/>
    <property type="evidence" value="ECO:0007669"/>
    <property type="project" value="InterPro"/>
</dbReference>
<feature type="modified residue" description="4-aspartylphosphate" evidence="2">
    <location>
        <position position="196"/>
    </location>
</feature>
<keyword evidence="2" id="KW-0597">Phosphoprotein</keyword>
<dbReference type="PANTHER" id="PTHR43156">
    <property type="entry name" value="STAGE II SPORULATION PROTEIN E-RELATED"/>
    <property type="match status" value="1"/>
</dbReference>
<dbReference type="InterPro" id="IPR036457">
    <property type="entry name" value="PPM-type-like_dom_sf"/>
</dbReference>
<dbReference type="SMART" id="SM00331">
    <property type="entry name" value="PP2C_SIG"/>
    <property type="match status" value="1"/>
</dbReference>
<dbReference type="InterPro" id="IPR001789">
    <property type="entry name" value="Sig_transdc_resp-reg_receiver"/>
</dbReference>
<feature type="domain" description="Response regulatory" evidence="3">
    <location>
        <begin position="142"/>
        <end position="261"/>
    </location>
</feature>
<proteinExistence type="predicted"/>
<dbReference type="AlphaFoldDB" id="A0A0H5DRQ3"/>
<dbReference type="Gene3D" id="3.60.40.10">
    <property type="entry name" value="PPM-type phosphatase domain"/>
    <property type="match status" value="1"/>
</dbReference>
<feature type="domain" description="Response regulatory" evidence="3">
    <location>
        <begin position="2"/>
        <end position="123"/>
    </location>
</feature>
<evidence type="ECO:0000256" key="2">
    <source>
        <dbReference type="PROSITE-ProRule" id="PRU00169"/>
    </source>
</evidence>
<feature type="domain" description="PPM-type phosphatase" evidence="4">
    <location>
        <begin position="307"/>
        <end position="527"/>
    </location>
</feature>
<dbReference type="InterPro" id="IPR001932">
    <property type="entry name" value="PPM-type_phosphatase-like_dom"/>
</dbReference>
<dbReference type="PROSITE" id="PS51746">
    <property type="entry name" value="PPM_2"/>
    <property type="match status" value="1"/>
</dbReference>
<evidence type="ECO:0000313" key="5">
    <source>
        <dbReference type="EMBL" id="CRX38394.1"/>
    </source>
</evidence>
<gene>
    <name evidence="5" type="ORF">ELAC_1049</name>
</gene>
<keyword evidence="6" id="KW-1185">Reference proteome</keyword>
<dbReference type="CDD" id="cd17536">
    <property type="entry name" value="REC_YesN-like"/>
    <property type="match status" value="1"/>
</dbReference>
<dbReference type="PANTHER" id="PTHR43156:SF2">
    <property type="entry name" value="STAGE II SPORULATION PROTEIN E"/>
    <property type="match status" value="1"/>
</dbReference>
<evidence type="ECO:0000256" key="1">
    <source>
        <dbReference type="ARBA" id="ARBA00022801"/>
    </source>
</evidence>